<feature type="region of interest" description="Disordered" evidence="1">
    <location>
        <begin position="361"/>
        <end position="396"/>
    </location>
</feature>
<feature type="compositionally biased region" description="Low complexity" evidence="1">
    <location>
        <begin position="375"/>
        <end position="396"/>
    </location>
</feature>
<dbReference type="AlphaFoldDB" id="A0AAD4G9S7"/>
<organism evidence="2 3">
    <name type="scientific">Boletus edulis BED1</name>
    <dbReference type="NCBI Taxonomy" id="1328754"/>
    <lineage>
        <taxon>Eukaryota</taxon>
        <taxon>Fungi</taxon>
        <taxon>Dikarya</taxon>
        <taxon>Basidiomycota</taxon>
        <taxon>Agaricomycotina</taxon>
        <taxon>Agaricomycetes</taxon>
        <taxon>Agaricomycetidae</taxon>
        <taxon>Boletales</taxon>
        <taxon>Boletineae</taxon>
        <taxon>Boletaceae</taxon>
        <taxon>Boletoideae</taxon>
        <taxon>Boletus</taxon>
    </lineage>
</organism>
<feature type="compositionally biased region" description="Basic and acidic residues" evidence="1">
    <location>
        <begin position="80"/>
        <end position="91"/>
    </location>
</feature>
<protein>
    <submittedName>
        <fullName evidence="2">Uncharacterized protein</fullName>
    </submittedName>
</protein>
<comment type="caution">
    <text evidence="2">The sequence shown here is derived from an EMBL/GenBank/DDBJ whole genome shotgun (WGS) entry which is preliminary data.</text>
</comment>
<reference evidence="2" key="1">
    <citation type="submission" date="2019-10" db="EMBL/GenBank/DDBJ databases">
        <authorList>
            <consortium name="DOE Joint Genome Institute"/>
            <person name="Kuo A."/>
            <person name="Miyauchi S."/>
            <person name="Kiss E."/>
            <person name="Drula E."/>
            <person name="Kohler A."/>
            <person name="Sanchez-Garcia M."/>
            <person name="Andreopoulos B."/>
            <person name="Barry K.W."/>
            <person name="Bonito G."/>
            <person name="Buee M."/>
            <person name="Carver A."/>
            <person name="Chen C."/>
            <person name="Cichocki N."/>
            <person name="Clum A."/>
            <person name="Culley D."/>
            <person name="Crous P.W."/>
            <person name="Fauchery L."/>
            <person name="Girlanda M."/>
            <person name="Hayes R."/>
            <person name="Keri Z."/>
            <person name="LaButti K."/>
            <person name="Lipzen A."/>
            <person name="Lombard V."/>
            <person name="Magnuson J."/>
            <person name="Maillard F."/>
            <person name="Morin E."/>
            <person name="Murat C."/>
            <person name="Nolan M."/>
            <person name="Ohm R."/>
            <person name="Pangilinan J."/>
            <person name="Pereira M."/>
            <person name="Perotto S."/>
            <person name="Peter M."/>
            <person name="Riley R."/>
            <person name="Sitrit Y."/>
            <person name="Stielow B."/>
            <person name="Szollosi G."/>
            <person name="Zifcakova L."/>
            <person name="Stursova M."/>
            <person name="Spatafora J.W."/>
            <person name="Tedersoo L."/>
            <person name="Vaario L.-M."/>
            <person name="Yamada A."/>
            <person name="Yan M."/>
            <person name="Wang P."/>
            <person name="Xu J."/>
            <person name="Bruns T."/>
            <person name="Baldrian P."/>
            <person name="Vilgalys R."/>
            <person name="Henrissat B."/>
            <person name="Grigoriev I.V."/>
            <person name="Hibbett D."/>
            <person name="Nagy L.G."/>
            <person name="Martin F.M."/>
        </authorList>
    </citation>
    <scope>NUCLEOTIDE SEQUENCE</scope>
    <source>
        <strain evidence="2">BED1</strain>
    </source>
</reference>
<name>A0AAD4G9S7_BOLED</name>
<evidence type="ECO:0000313" key="2">
    <source>
        <dbReference type="EMBL" id="KAF8432991.1"/>
    </source>
</evidence>
<feature type="compositionally biased region" description="Pro residues" evidence="1">
    <location>
        <begin position="365"/>
        <end position="374"/>
    </location>
</feature>
<feature type="region of interest" description="Disordered" evidence="1">
    <location>
        <begin position="278"/>
        <end position="300"/>
    </location>
</feature>
<reference evidence="2" key="2">
    <citation type="journal article" date="2020" name="Nat. Commun.">
        <title>Large-scale genome sequencing of mycorrhizal fungi provides insights into the early evolution of symbiotic traits.</title>
        <authorList>
            <person name="Miyauchi S."/>
            <person name="Kiss E."/>
            <person name="Kuo A."/>
            <person name="Drula E."/>
            <person name="Kohler A."/>
            <person name="Sanchez-Garcia M."/>
            <person name="Morin E."/>
            <person name="Andreopoulos B."/>
            <person name="Barry K.W."/>
            <person name="Bonito G."/>
            <person name="Buee M."/>
            <person name="Carver A."/>
            <person name="Chen C."/>
            <person name="Cichocki N."/>
            <person name="Clum A."/>
            <person name="Culley D."/>
            <person name="Crous P.W."/>
            <person name="Fauchery L."/>
            <person name="Girlanda M."/>
            <person name="Hayes R.D."/>
            <person name="Keri Z."/>
            <person name="LaButti K."/>
            <person name="Lipzen A."/>
            <person name="Lombard V."/>
            <person name="Magnuson J."/>
            <person name="Maillard F."/>
            <person name="Murat C."/>
            <person name="Nolan M."/>
            <person name="Ohm R.A."/>
            <person name="Pangilinan J."/>
            <person name="Pereira M.F."/>
            <person name="Perotto S."/>
            <person name="Peter M."/>
            <person name="Pfister S."/>
            <person name="Riley R."/>
            <person name="Sitrit Y."/>
            <person name="Stielow J.B."/>
            <person name="Szollosi G."/>
            <person name="Zifcakova L."/>
            <person name="Stursova M."/>
            <person name="Spatafora J.W."/>
            <person name="Tedersoo L."/>
            <person name="Vaario L.M."/>
            <person name="Yamada A."/>
            <person name="Yan M."/>
            <person name="Wang P."/>
            <person name="Xu J."/>
            <person name="Bruns T."/>
            <person name="Baldrian P."/>
            <person name="Vilgalys R."/>
            <person name="Dunand C."/>
            <person name="Henrissat B."/>
            <person name="Grigoriev I.V."/>
            <person name="Hibbett D."/>
            <person name="Nagy L.G."/>
            <person name="Martin F.M."/>
        </authorList>
    </citation>
    <scope>NUCLEOTIDE SEQUENCE</scope>
    <source>
        <strain evidence="2">BED1</strain>
    </source>
</reference>
<feature type="compositionally biased region" description="Low complexity" evidence="1">
    <location>
        <begin position="549"/>
        <end position="558"/>
    </location>
</feature>
<evidence type="ECO:0000313" key="3">
    <source>
        <dbReference type="Proteomes" id="UP001194468"/>
    </source>
</evidence>
<keyword evidence="3" id="KW-1185">Reference proteome</keyword>
<gene>
    <name evidence="2" type="ORF">L210DRAFT_919685</name>
</gene>
<accession>A0AAD4G9S7</accession>
<proteinExistence type="predicted"/>
<feature type="region of interest" description="Disordered" evidence="1">
    <location>
        <begin position="478"/>
        <end position="558"/>
    </location>
</feature>
<dbReference type="Proteomes" id="UP001194468">
    <property type="component" value="Unassembled WGS sequence"/>
</dbReference>
<dbReference type="EMBL" id="WHUW01000037">
    <property type="protein sequence ID" value="KAF8432991.1"/>
    <property type="molecule type" value="Genomic_DNA"/>
</dbReference>
<feature type="region of interest" description="Disordered" evidence="1">
    <location>
        <begin position="53"/>
        <end position="91"/>
    </location>
</feature>
<evidence type="ECO:0000256" key="1">
    <source>
        <dbReference type="SAM" id="MobiDB-lite"/>
    </source>
</evidence>
<sequence>MAPPAVVYVVAAVMGVAAVFAFKEFVYEPHIAPTIEAWAEDFLERRRAARERRASAVPVRTSRRRNSSSSSVSSLQGNHPQRDEGEGERARGLNDLDAFELEALASREVDEWRNEVLRSQELAKDGLRKRRTSRLKDDFDGFESTSTTLDESLASLTHTPLASTHVISNVSSPITPSTVSLPQTPTRRLRSMSQSTAQGNISTSFIALHSPPSPIREISASHFDTTPSLPPANPIADRPTSQVMADDSPFGPLLPDTPRSSAEMYGERPFSPLMRLMEPSSSSVSTAGSKGALSSRANSASSIRTLGSSGMLRKPSGLANELVSGFDDGSGEEDHPLASSSAFTLANSGLGTNGSVISSLSERYPAPPTPPEIISPPASSIGIISAPSSPRSGSSGVVVHHDALTAEPHAPSPALPQTRSSLPILQLPPESWSPLLVSRSQSSAHSAMSPALSYASFLSPMPVSRAASESEGDEFLSIASGDSDWSVSPVTPGGRSGPVQDTVNNPFLDFEHLTHDASASRSEHGGGSEGSEVLVSYLGQEGGSEVGSEESWGSVKRH</sequence>